<keyword evidence="3 4" id="KW-0862">Zinc</keyword>
<organism evidence="7 8">
    <name type="scientific">Zostera marina</name>
    <name type="common">Eelgrass</name>
    <dbReference type="NCBI Taxonomy" id="29655"/>
    <lineage>
        <taxon>Eukaryota</taxon>
        <taxon>Viridiplantae</taxon>
        <taxon>Streptophyta</taxon>
        <taxon>Embryophyta</taxon>
        <taxon>Tracheophyta</taxon>
        <taxon>Spermatophyta</taxon>
        <taxon>Magnoliopsida</taxon>
        <taxon>Liliopsida</taxon>
        <taxon>Zosteraceae</taxon>
        <taxon>Zostera</taxon>
    </lineage>
</organism>
<dbReference type="InterPro" id="IPR036855">
    <property type="entry name" value="Znf_CCCH_sf"/>
</dbReference>
<dbReference type="Pfam" id="PF00642">
    <property type="entry name" value="zf-CCCH"/>
    <property type="match status" value="1"/>
</dbReference>
<feature type="zinc finger region" description="C3H1-type" evidence="4">
    <location>
        <begin position="2"/>
        <end position="29"/>
    </location>
</feature>
<proteinExistence type="predicted"/>
<reference evidence="8" key="1">
    <citation type="journal article" date="2016" name="Nature">
        <title>The genome of the seagrass Zostera marina reveals angiosperm adaptation to the sea.</title>
        <authorList>
            <person name="Olsen J.L."/>
            <person name="Rouze P."/>
            <person name="Verhelst B."/>
            <person name="Lin Y.-C."/>
            <person name="Bayer T."/>
            <person name="Collen J."/>
            <person name="Dattolo E."/>
            <person name="De Paoli E."/>
            <person name="Dittami S."/>
            <person name="Maumus F."/>
            <person name="Michel G."/>
            <person name="Kersting A."/>
            <person name="Lauritano C."/>
            <person name="Lohaus R."/>
            <person name="Toepel M."/>
            <person name="Tonon T."/>
            <person name="Vanneste K."/>
            <person name="Amirebrahimi M."/>
            <person name="Brakel J."/>
            <person name="Bostroem C."/>
            <person name="Chovatia M."/>
            <person name="Grimwood J."/>
            <person name="Jenkins J.W."/>
            <person name="Jueterbock A."/>
            <person name="Mraz A."/>
            <person name="Stam W.T."/>
            <person name="Tice H."/>
            <person name="Bornberg-Bauer E."/>
            <person name="Green P.J."/>
            <person name="Pearson G.A."/>
            <person name="Procaccini G."/>
            <person name="Duarte C.M."/>
            <person name="Schmutz J."/>
            <person name="Reusch T.B.H."/>
            <person name="Van de Peer Y."/>
        </authorList>
    </citation>
    <scope>NUCLEOTIDE SEQUENCE [LARGE SCALE GENOMIC DNA]</scope>
    <source>
        <strain evidence="8">cv. Finnish</strain>
    </source>
</reference>
<dbReference type="OrthoDB" id="250836at2759"/>
<evidence type="ECO:0000256" key="4">
    <source>
        <dbReference type="PROSITE-ProRule" id="PRU00723"/>
    </source>
</evidence>
<dbReference type="GO" id="GO:0008270">
    <property type="term" value="F:zinc ion binding"/>
    <property type="evidence" value="ECO:0007669"/>
    <property type="project" value="UniProtKB-KW"/>
</dbReference>
<keyword evidence="8" id="KW-1185">Reference proteome</keyword>
<sequence>MSWKREPCRNYQRGSCRYGNQCKFLHDDQRQKPNNASQEQVKPNPFGFGTRSQSQFSNTNQPKQQQKPNPFGFGVQTGSTSNTAFSSTNQSHSQTVCFFPLEKDISLSN</sequence>
<comment type="caution">
    <text evidence="7">The sequence shown here is derived from an EMBL/GenBank/DDBJ whole genome shotgun (WGS) entry which is preliminary data.</text>
</comment>
<dbReference type="EMBL" id="LFYR01000391">
    <property type="protein sequence ID" value="KMZ74227.1"/>
    <property type="molecule type" value="Genomic_DNA"/>
</dbReference>
<evidence type="ECO:0000259" key="6">
    <source>
        <dbReference type="PROSITE" id="PS50103"/>
    </source>
</evidence>
<evidence type="ECO:0000256" key="1">
    <source>
        <dbReference type="ARBA" id="ARBA00022723"/>
    </source>
</evidence>
<protein>
    <recommendedName>
        <fullName evidence="6">C3H1-type domain-containing protein</fullName>
    </recommendedName>
</protein>
<keyword evidence="2 4" id="KW-0863">Zinc-finger</keyword>
<dbReference type="SUPFAM" id="SSF90229">
    <property type="entry name" value="CCCH zinc finger"/>
    <property type="match status" value="1"/>
</dbReference>
<dbReference type="PROSITE" id="PS50103">
    <property type="entry name" value="ZF_C3H1"/>
    <property type="match status" value="1"/>
</dbReference>
<feature type="compositionally biased region" description="Low complexity" evidence="5">
    <location>
        <begin position="60"/>
        <end position="70"/>
    </location>
</feature>
<feature type="region of interest" description="Disordered" evidence="5">
    <location>
        <begin position="27"/>
        <end position="92"/>
    </location>
</feature>
<evidence type="ECO:0000313" key="7">
    <source>
        <dbReference type="EMBL" id="KMZ74227.1"/>
    </source>
</evidence>
<evidence type="ECO:0000256" key="3">
    <source>
        <dbReference type="ARBA" id="ARBA00022833"/>
    </source>
</evidence>
<feature type="compositionally biased region" description="Polar residues" evidence="5">
    <location>
        <begin position="32"/>
        <end position="41"/>
    </location>
</feature>
<feature type="compositionally biased region" description="Polar residues" evidence="5">
    <location>
        <begin position="76"/>
        <end position="92"/>
    </location>
</feature>
<dbReference type="InterPro" id="IPR000571">
    <property type="entry name" value="Znf_CCCH"/>
</dbReference>
<dbReference type="Gene3D" id="4.10.1000.10">
    <property type="entry name" value="Zinc finger, CCCH-type"/>
    <property type="match status" value="1"/>
</dbReference>
<gene>
    <name evidence="7" type="ORF">ZOSMA_133G00770</name>
</gene>
<evidence type="ECO:0000256" key="5">
    <source>
        <dbReference type="SAM" id="MobiDB-lite"/>
    </source>
</evidence>
<evidence type="ECO:0000256" key="2">
    <source>
        <dbReference type="ARBA" id="ARBA00022771"/>
    </source>
</evidence>
<feature type="compositionally biased region" description="Polar residues" evidence="5">
    <location>
        <begin position="50"/>
        <end position="59"/>
    </location>
</feature>
<name>A0A0K9Q152_ZOSMR</name>
<keyword evidence="1 4" id="KW-0479">Metal-binding</keyword>
<dbReference type="AlphaFoldDB" id="A0A0K9Q152"/>
<evidence type="ECO:0000313" key="8">
    <source>
        <dbReference type="Proteomes" id="UP000036987"/>
    </source>
</evidence>
<dbReference type="Proteomes" id="UP000036987">
    <property type="component" value="Unassembled WGS sequence"/>
</dbReference>
<feature type="domain" description="C3H1-type" evidence="6">
    <location>
        <begin position="2"/>
        <end position="29"/>
    </location>
</feature>
<accession>A0A0K9Q152</accession>
<dbReference type="SMART" id="SM00356">
    <property type="entry name" value="ZnF_C3H1"/>
    <property type="match status" value="1"/>
</dbReference>
<dbReference type="STRING" id="29655.A0A0K9Q152"/>